<proteinExistence type="predicted"/>
<name>A0A423GY47_9PSED</name>
<evidence type="ECO:0000259" key="1">
    <source>
        <dbReference type="Pfam" id="PF21217"/>
    </source>
</evidence>
<gene>
    <name evidence="2" type="ORF">BK658_05765</name>
</gene>
<dbReference type="InterPro" id="IPR048851">
    <property type="entry name" value="PaaA2_dom"/>
</dbReference>
<comment type="caution">
    <text evidence="2">The sequence shown here is derived from an EMBL/GenBank/DDBJ whole genome shotgun (WGS) entry which is preliminary data.</text>
</comment>
<dbReference type="Pfam" id="PF21217">
    <property type="entry name" value="PaaA2"/>
    <property type="match status" value="1"/>
</dbReference>
<reference evidence="2 3" key="1">
    <citation type="submission" date="2016-10" db="EMBL/GenBank/DDBJ databases">
        <title>Comparative genome analysis of multiple Pseudomonas spp. focuses on biocontrol and plant growth promoting traits.</title>
        <authorList>
            <person name="Tao X.-Y."/>
            <person name="Taylor C.G."/>
        </authorList>
    </citation>
    <scope>NUCLEOTIDE SEQUENCE [LARGE SCALE GENOMIC DNA]</scope>
    <source>
        <strain evidence="2 3">37D10</strain>
    </source>
</reference>
<dbReference type="AlphaFoldDB" id="A0A423GY47"/>
<organism evidence="2 3">
    <name type="scientific">Pseudomonas brassicacearum</name>
    <dbReference type="NCBI Taxonomy" id="930166"/>
    <lineage>
        <taxon>Bacteria</taxon>
        <taxon>Pseudomonadati</taxon>
        <taxon>Pseudomonadota</taxon>
        <taxon>Gammaproteobacteria</taxon>
        <taxon>Pseudomonadales</taxon>
        <taxon>Pseudomonadaceae</taxon>
        <taxon>Pseudomonas</taxon>
    </lineage>
</organism>
<dbReference type="Proteomes" id="UP000284684">
    <property type="component" value="Unassembled WGS sequence"/>
</dbReference>
<dbReference type="EMBL" id="MOBI01000006">
    <property type="protein sequence ID" value="RON02974.1"/>
    <property type="molecule type" value="Genomic_DNA"/>
</dbReference>
<accession>A0A423GY47</accession>
<dbReference type="Gene3D" id="6.20.450.20">
    <property type="match status" value="1"/>
</dbReference>
<protein>
    <recommendedName>
        <fullName evidence="1">Stability determinant domain-containing protein</fullName>
    </recommendedName>
</protein>
<dbReference type="RefSeq" id="WP_123581497.1">
    <property type="nucleotide sequence ID" value="NZ_MOBI01000006.1"/>
</dbReference>
<evidence type="ECO:0000313" key="3">
    <source>
        <dbReference type="Proteomes" id="UP000284684"/>
    </source>
</evidence>
<feature type="domain" description="Stability determinant" evidence="1">
    <location>
        <begin position="16"/>
        <end position="42"/>
    </location>
</feature>
<sequence>MANPSKPIETQNTIDNAAYDAWFREQVQASIDDPRPSIEDDEAKRFMAKKRDVLRRRTDR</sequence>
<evidence type="ECO:0000313" key="2">
    <source>
        <dbReference type="EMBL" id="RON02974.1"/>
    </source>
</evidence>